<dbReference type="EMBL" id="SACQ01000003">
    <property type="protein sequence ID" value="RVU30867.1"/>
    <property type="molecule type" value="Genomic_DNA"/>
</dbReference>
<protein>
    <submittedName>
        <fullName evidence="1">Uncharacterized protein</fullName>
    </submittedName>
</protein>
<sequence>MTQLPDNKKITVIFRIEAGCLGPQGANHVVDFSGVAQQKLAARFPDFIKWDVSPRDDKNLPELDYGIGSRLLTRDQAQRYLAALDTPIDDLEQQVFDHLPQLIDQYFGR</sequence>
<dbReference type="RefSeq" id="WP_127693712.1">
    <property type="nucleotide sequence ID" value="NZ_SACQ01000003.1"/>
</dbReference>
<dbReference type="Proteomes" id="UP000282818">
    <property type="component" value="Unassembled WGS sequence"/>
</dbReference>
<name>A0A437Q8U0_9GAMM</name>
<proteinExistence type="predicted"/>
<evidence type="ECO:0000313" key="2">
    <source>
        <dbReference type="Proteomes" id="UP000282818"/>
    </source>
</evidence>
<reference evidence="1 2" key="1">
    <citation type="submission" date="2019-01" db="EMBL/GenBank/DDBJ databases">
        <authorList>
            <person name="Chen W.-M."/>
        </authorList>
    </citation>
    <scope>NUCLEOTIDE SEQUENCE [LARGE SCALE GENOMIC DNA]</scope>
    <source>
        <strain evidence="1 2">HPM-16</strain>
    </source>
</reference>
<evidence type="ECO:0000313" key="1">
    <source>
        <dbReference type="EMBL" id="RVU30867.1"/>
    </source>
</evidence>
<accession>A0A437Q8U0</accession>
<dbReference type="AlphaFoldDB" id="A0A437Q8U0"/>
<comment type="caution">
    <text evidence="1">The sequence shown here is derived from an EMBL/GenBank/DDBJ whole genome shotgun (WGS) entry which is preliminary data.</text>
</comment>
<keyword evidence="2" id="KW-1185">Reference proteome</keyword>
<organism evidence="1 2">
    <name type="scientific">Neptunomonas marina</name>
    <dbReference type="NCBI Taxonomy" id="1815562"/>
    <lineage>
        <taxon>Bacteria</taxon>
        <taxon>Pseudomonadati</taxon>
        <taxon>Pseudomonadota</taxon>
        <taxon>Gammaproteobacteria</taxon>
        <taxon>Oceanospirillales</taxon>
        <taxon>Oceanospirillaceae</taxon>
        <taxon>Neptunomonas</taxon>
    </lineage>
</organism>
<gene>
    <name evidence="1" type="ORF">EOE65_07565</name>
</gene>